<dbReference type="HOGENOM" id="CLU_1291805_0_0_1"/>
<dbReference type="EnsemblMetazoa" id="ISCW024383-RA">
    <property type="protein sequence ID" value="ISCW024383-PA"/>
    <property type="gene ID" value="ISCW024383"/>
</dbReference>
<dbReference type="AlphaFoldDB" id="B7PQK5"/>
<evidence type="ECO:0000313" key="2">
    <source>
        <dbReference type="EnsemblMetazoa" id="ISCW024383-PA"/>
    </source>
</evidence>
<dbReference type="PaxDb" id="6945-B7PQK5"/>
<reference evidence="1 3" key="1">
    <citation type="submission" date="2008-03" db="EMBL/GenBank/DDBJ databases">
        <title>Annotation of Ixodes scapularis.</title>
        <authorList>
            <consortium name="Ixodes scapularis Genome Project Consortium"/>
            <person name="Caler E."/>
            <person name="Hannick L.I."/>
            <person name="Bidwell S."/>
            <person name="Joardar V."/>
            <person name="Thiagarajan M."/>
            <person name="Amedeo P."/>
            <person name="Galinsky K.J."/>
            <person name="Schobel S."/>
            <person name="Inman J."/>
            <person name="Hostetler J."/>
            <person name="Miller J."/>
            <person name="Hammond M."/>
            <person name="Megy K."/>
            <person name="Lawson D."/>
            <person name="Kodira C."/>
            <person name="Sutton G."/>
            <person name="Meyer J."/>
            <person name="Hill C.A."/>
            <person name="Birren B."/>
            <person name="Nene V."/>
            <person name="Collins F."/>
            <person name="Alarcon-Chaidez F."/>
            <person name="Wikel S."/>
            <person name="Strausberg R."/>
        </authorList>
    </citation>
    <scope>NUCLEOTIDE SEQUENCE [LARGE SCALE GENOMIC DNA]</scope>
    <source>
        <strain evidence="3">Wikel</strain>
        <strain evidence="1">Wikel colony</strain>
    </source>
</reference>
<accession>B7PQK5</accession>
<dbReference type="VEuPathDB" id="VectorBase:ISCP_036404"/>
<protein>
    <submittedName>
        <fullName evidence="1 2">Uncharacterized protein</fullName>
    </submittedName>
</protein>
<organism>
    <name type="scientific">Ixodes scapularis</name>
    <name type="common">Black-legged tick</name>
    <name type="synonym">Deer tick</name>
    <dbReference type="NCBI Taxonomy" id="6945"/>
    <lineage>
        <taxon>Eukaryota</taxon>
        <taxon>Metazoa</taxon>
        <taxon>Ecdysozoa</taxon>
        <taxon>Arthropoda</taxon>
        <taxon>Chelicerata</taxon>
        <taxon>Arachnida</taxon>
        <taxon>Acari</taxon>
        <taxon>Parasitiformes</taxon>
        <taxon>Ixodida</taxon>
        <taxon>Ixodoidea</taxon>
        <taxon>Ixodidae</taxon>
        <taxon>Ixodinae</taxon>
        <taxon>Ixodes</taxon>
    </lineage>
</organism>
<proteinExistence type="predicted"/>
<dbReference type="OrthoDB" id="5989200at2759"/>
<evidence type="ECO:0000313" key="3">
    <source>
        <dbReference type="Proteomes" id="UP000001555"/>
    </source>
</evidence>
<gene>
    <name evidence="1" type="ORF">IscW_ISCW024383</name>
</gene>
<dbReference type="EMBL" id="ABJB010185247">
    <property type="status" value="NOT_ANNOTATED_CDS"/>
    <property type="molecule type" value="Genomic_DNA"/>
</dbReference>
<reference evidence="2" key="2">
    <citation type="submission" date="2020-05" db="UniProtKB">
        <authorList>
            <consortium name="EnsemblMetazoa"/>
        </authorList>
    </citation>
    <scope>IDENTIFICATION</scope>
    <source>
        <strain evidence="2">wikel</strain>
    </source>
</reference>
<dbReference type="InParanoid" id="B7PQK5"/>
<evidence type="ECO:0000313" key="1">
    <source>
        <dbReference type="EMBL" id="EEC08877.1"/>
    </source>
</evidence>
<dbReference type="Proteomes" id="UP000001555">
    <property type="component" value="Unassembled WGS sequence"/>
</dbReference>
<sequence>MEKFIALVNSCGVKFDVWQDERKGRAFTSLSGNDCQKLLKHLPDKFKGQLHQDTESSVIFLWTTFRDVLKHFESDTSGKDAEEKARAFFCTFIQLEKTKRKGYGRDRVTPYIHIFAHHAPTKHVRFQCLGWYSSQGLEKKNDVLKALHHGRSNKWSPAEDALKLAKRSEAFSDCPSARAYVKSDTDYWKGGGIEENRRKRQRSAADAATNCRELNI</sequence>
<dbReference type="VEuPathDB" id="VectorBase:ISCW024383"/>
<dbReference type="EMBL" id="DS765915">
    <property type="protein sequence ID" value="EEC08877.1"/>
    <property type="molecule type" value="Genomic_DNA"/>
</dbReference>
<keyword evidence="3" id="KW-1185">Reference proteome</keyword>
<dbReference type="VEuPathDB" id="VectorBase:ISCI006650"/>
<feature type="non-terminal residue" evidence="1">
    <location>
        <position position="216"/>
    </location>
</feature>
<name>B7PQK5_IXOSC</name>